<dbReference type="InterPro" id="IPR012338">
    <property type="entry name" value="Beta-lactam/transpept-like"/>
</dbReference>
<dbReference type="SUPFAM" id="SSF69189">
    <property type="entry name" value="Penicillin-binding protein associated domain"/>
    <property type="match status" value="1"/>
</dbReference>
<comment type="catalytic activity">
    <reaction evidence="12">
        <text>Preferential cleavage: (Ac)2-L-Lys-D-Ala-|-D-Ala. Also transpeptidation of peptidyl-alanyl moieties that are N-acyl substituents of D-alanine.</text>
        <dbReference type="EC" id="3.4.16.4"/>
    </reaction>
</comment>
<dbReference type="InterPro" id="IPR015956">
    <property type="entry name" value="Peniciliin-bd_prot_C_sf"/>
</dbReference>
<keyword evidence="6" id="KW-0645">Protease</keyword>
<feature type="signal peptide" evidence="14">
    <location>
        <begin position="1"/>
        <end position="34"/>
    </location>
</feature>
<evidence type="ECO:0000256" key="10">
    <source>
        <dbReference type="ARBA" id="ARBA00022984"/>
    </source>
</evidence>
<dbReference type="InterPro" id="IPR012907">
    <property type="entry name" value="Peptidase_S11_C"/>
</dbReference>
<dbReference type="SUPFAM" id="SSF56601">
    <property type="entry name" value="beta-lactamase/transpeptidase-like"/>
    <property type="match status" value="1"/>
</dbReference>
<dbReference type="InterPro" id="IPR001967">
    <property type="entry name" value="Peptidase_S11_N"/>
</dbReference>
<keyword evidence="11" id="KW-0961">Cell wall biogenesis/degradation</keyword>
<evidence type="ECO:0000313" key="16">
    <source>
        <dbReference type="EMBL" id="GAA4651960.1"/>
    </source>
</evidence>
<dbReference type="GO" id="GO:0004180">
    <property type="term" value="F:carboxypeptidase activity"/>
    <property type="evidence" value="ECO:0007669"/>
    <property type="project" value="UniProtKB-KW"/>
</dbReference>
<keyword evidence="5 16" id="KW-0121">Carboxypeptidase</keyword>
<evidence type="ECO:0000256" key="2">
    <source>
        <dbReference type="ARBA" id="ARBA00004752"/>
    </source>
</evidence>
<evidence type="ECO:0000256" key="5">
    <source>
        <dbReference type="ARBA" id="ARBA00022645"/>
    </source>
</evidence>
<evidence type="ECO:0000256" key="9">
    <source>
        <dbReference type="ARBA" id="ARBA00022960"/>
    </source>
</evidence>
<keyword evidence="10" id="KW-0573">Peptidoglycan synthesis</keyword>
<evidence type="ECO:0000259" key="15">
    <source>
        <dbReference type="SMART" id="SM00936"/>
    </source>
</evidence>
<evidence type="ECO:0000256" key="13">
    <source>
        <dbReference type="RuleBase" id="RU004016"/>
    </source>
</evidence>
<reference evidence="17" key="1">
    <citation type="journal article" date="2019" name="Int. J. Syst. Evol. Microbiol.">
        <title>The Global Catalogue of Microorganisms (GCM) 10K type strain sequencing project: providing services to taxonomists for standard genome sequencing and annotation.</title>
        <authorList>
            <consortium name="The Broad Institute Genomics Platform"/>
            <consortium name="The Broad Institute Genome Sequencing Center for Infectious Disease"/>
            <person name="Wu L."/>
            <person name="Ma J."/>
        </authorList>
    </citation>
    <scope>NUCLEOTIDE SEQUENCE [LARGE SCALE GENOMIC DNA]</scope>
    <source>
        <strain evidence="17">JCM 17805</strain>
    </source>
</reference>
<feature type="chain" id="PRO_5047402952" description="serine-type D-Ala-D-Ala carboxypeptidase" evidence="14">
    <location>
        <begin position="35"/>
        <end position="405"/>
    </location>
</feature>
<evidence type="ECO:0000256" key="3">
    <source>
        <dbReference type="ARBA" id="ARBA00007164"/>
    </source>
</evidence>
<comment type="similarity">
    <text evidence="3 13">Belongs to the peptidase S11 family.</text>
</comment>
<dbReference type="PRINTS" id="PR00725">
    <property type="entry name" value="DADACBPTASE1"/>
</dbReference>
<dbReference type="InterPro" id="IPR018044">
    <property type="entry name" value="Peptidase_S11"/>
</dbReference>
<dbReference type="SMART" id="SM00936">
    <property type="entry name" value="PBP5_C"/>
    <property type="match status" value="1"/>
</dbReference>
<keyword evidence="8" id="KW-0378">Hydrolase</keyword>
<dbReference type="InterPro" id="IPR037167">
    <property type="entry name" value="Peptidase_S11_C_sf"/>
</dbReference>
<organism evidence="16 17">
    <name type="scientific">Kistimonas scapharcae</name>
    <dbReference type="NCBI Taxonomy" id="1036133"/>
    <lineage>
        <taxon>Bacteria</taxon>
        <taxon>Pseudomonadati</taxon>
        <taxon>Pseudomonadota</taxon>
        <taxon>Gammaproteobacteria</taxon>
        <taxon>Oceanospirillales</taxon>
        <taxon>Endozoicomonadaceae</taxon>
        <taxon>Kistimonas</taxon>
    </lineage>
</organism>
<dbReference type="EMBL" id="BAABFL010000466">
    <property type="protein sequence ID" value="GAA4651960.1"/>
    <property type="molecule type" value="Genomic_DNA"/>
</dbReference>
<dbReference type="Gene3D" id="3.40.710.10">
    <property type="entry name" value="DD-peptidase/beta-lactamase superfamily"/>
    <property type="match status" value="1"/>
</dbReference>
<keyword evidence="7 14" id="KW-0732">Signal</keyword>
<comment type="caution">
    <text evidence="16">The sequence shown here is derived from an EMBL/GenBank/DDBJ whole genome shotgun (WGS) entry which is preliminary data.</text>
</comment>
<dbReference type="Pfam" id="PF07943">
    <property type="entry name" value="PBP5_C"/>
    <property type="match status" value="1"/>
</dbReference>
<dbReference type="Proteomes" id="UP001500604">
    <property type="component" value="Unassembled WGS sequence"/>
</dbReference>
<name>A0ABP8V7G5_9GAMM</name>
<dbReference type="EC" id="3.4.16.4" evidence="4"/>
<dbReference type="Pfam" id="PF00768">
    <property type="entry name" value="Peptidase_S11"/>
    <property type="match status" value="1"/>
</dbReference>
<evidence type="ECO:0000256" key="1">
    <source>
        <dbReference type="ARBA" id="ARBA00003217"/>
    </source>
</evidence>
<proteinExistence type="inferred from homology"/>
<accession>A0ABP8V7G5</accession>
<evidence type="ECO:0000256" key="12">
    <source>
        <dbReference type="ARBA" id="ARBA00034000"/>
    </source>
</evidence>
<dbReference type="PANTHER" id="PTHR21581:SF6">
    <property type="entry name" value="TRAFFICKING PROTEIN PARTICLE COMPLEX SUBUNIT 12"/>
    <property type="match status" value="1"/>
</dbReference>
<comment type="pathway">
    <text evidence="2">Cell wall biogenesis; peptidoglycan biosynthesis.</text>
</comment>
<sequence length="405" mass="44148">MKHLISLHFLRKGQVFSACMAVMALLTFSSVAQALPAGLIPSPPQVAADGYILVDAASGEVLAEKNADQKLPPASLTKMMTAYVVETELANGNIGRDDQVTVSEKAWRMKGSLMFIEVGEKVSVSDLLKGVIIVSGNDASVALAEYVAGSEDGFAQLMNSTAEQFGMTNTHFVNASGWPAENHYSSARDLAVLARHMINDHPEYYPIYAEKEFQYGVDKRTGKPLNPQANRNTLLFTNPNVDGIKTGHSDEAGYCLVASSEREGRRLIAVVMGTRSERSRANETQKLLTYGFRFFDNVDVKKGGVTLEQVRVWKGAQDELAVGLEKDLVITVPRGKDKQVQASMLIDQDIMAPVAAGQKVGTVKVTLDDEVISEVPLIALEPVEEGGFFKRLWDGILRFFAGLFS</sequence>
<evidence type="ECO:0000313" key="17">
    <source>
        <dbReference type="Proteomes" id="UP001500604"/>
    </source>
</evidence>
<gene>
    <name evidence="16" type="ORF">GCM10023116_42440</name>
</gene>
<dbReference type="PANTHER" id="PTHR21581">
    <property type="entry name" value="D-ALANYL-D-ALANINE CARBOXYPEPTIDASE"/>
    <property type="match status" value="1"/>
</dbReference>
<keyword evidence="17" id="KW-1185">Reference proteome</keyword>
<evidence type="ECO:0000256" key="4">
    <source>
        <dbReference type="ARBA" id="ARBA00012448"/>
    </source>
</evidence>
<evidence type="ECO:0000256" key="14">
    <source>
        <dbReference type="SAM" id="SignalP"/>
    </source>
</evidence>
<evidence type="ECO:0000256" key="8">
    <source>
        <dbReference type="ARBA" id="ARBA00022801"/>
    </source>
</evidence>
<evidence type="ECO:0000256" key="6">
    <source>
        <dbReference type="ARBA" id="ARBA00022670"/>
    </source>
</evidence>
<keyword evidence="9" id="KW-0133">Cell shape</keyword>
<dbReference type="Gene3D" id="2.60.410.10">
    <property type="entry name" value="D-Ala-D-Ala carboxypeptidase, C-terminal domain"/>
    <property type="match status" value="1"/>
</dbReference>
<feature type="domain" description="Peptidase S11 D-Ala-D-Ala carboxypeptidase A C-terminal" evidence="15">
    <location>
        <begin position="295"/>
        <end position="385"/>
    </location>
</feature>
<evidence type="ECO:0000256" key="7">
    <source>
        <dbReference type="ARBA" id="ARBA00022729"/>
    </source>
</evidence>
<comment type="function">
    <text evidence="1">Removes C-terminal D-alanyl residues from sugar-peptide cell wall precursors.</text>
</comment>
<evidence type="ECO:0000256" key="11">
    <source>
        <dbReference type="ARBA" id="ARBA00023316"/>
    </source>
</evidence>
<protein>
    <recommendedName>
        <fullName evidence="4">serine-type D-Ala-D-Ala carboxypeptidase</fullName>
        <ecNumber evidence="4">3.4.16.4</ecNumber>
    </recommendedName>
</protein>